<protein>
    <submittedName>
        <fullName evidence="1">Uncharacterized protein</fullName>
    </submittedName>
</protein>
<gene>
    <name evidence="1" type="ORF">NIASO_01770</name>
</gene>
<sequence length="277" mass="31068">MKTTTRILLFIFLVLIAGLLSSNMILKKQYDAVDKTDLYWTYNKVLEQPFKHLVINGGNDTHIFYEPSNKSSVRLLQEWINEHGGKINVHIKNDTLYLNFNTVPANPYEKFWLANAAPVRLFSPELLSVTGNNINFEIQKLKQKTITATITGKSKFEVETLLRDMDSINIRQSDSSNVVIELSPDINRVAGSNTTQQRITIKGKNGNTFYFRPPAPEQKKFDETISIRSVTAAIAGHSLLDVGHAQVQNLQLQLADSAAVILSGNALRKIIPKTTAQ</sequence>
<evidence type="ECO:0000313" key="1">
    <source>
        <dbReference type="EMBL" id="AHF17105.1"/>
    </source>
</evidence>
<dbReference type="EMBL" id="CP007035">
    <property type="protein sequence ID" value="AHF17105.1"/>
    <property type="molecule type" value="Genomic_DNA"/>
</dbReference>
<dbReference type="HOGENOM" id="CLU_1053060_0_0_10"/>
<dbReference type="KEGG" id="nso:NIASO_01770"/>
<keyword evidence="2" id="KW-1185">Reference proteome</keyword>
<reference evidence="1 2" key="1">
    <citation type="submission" date="2013-12" db="EMBL/GenBank/DDBJ databases">
        <authorList>
            <consortium name="DOE Joint Genome Institute"/>
            <person name="Eisen J."/>
            <person name="Huntemann M."/>
            <person name="Han J."/>
            <person name="Chen A."/>
            <person name="Kyrpides N."/>
            <person name="Mavromatis K."/>
            <person name="Markowitz V."/>
            <person name="Palaniappan K."/>
            <person name="Ivanova N."/>
            <person name="Schaumberg A."/>
            <person name="Pati A."/>
            <person name="Liolios K."/>
            <person name="Nordberg H.P."/>
            <person name="Cantor M.N."/>
            <person name="Hua S.X."/>
            <person name="Woyke T."/>
        </authorList>
    </citation>
    <scope>NUCLEOTIDE SEQUENCE [LARGE SCALE GENOMIC DNA]</scope>
    <source>
        <strain evidence="2">DSM 19437</strain>
    </source>
</reference>
<proteinExistence type="predicted"/>
<accession>W0F224</accession>
<dbReference type="AlphaFoldDB" id="W0F224"/>
<dbReference type="Gene3D" id="2.160.20.120">
    <property type="match status" value="1"/>
</dbReference>
<name>W0F224_9BACT</name>
<evidence type="ECO:0000313" key="2">
    <source>
        <dbReference type="Proteomes" id="UP000003586"/>
    </source>
</evidence>
<dbReference type="OrthoDB" id="789629at2"/>
<dbReference type="Proteomes" id="UP000003586">
    <property type="component" value="Chromosome"/>
</dbReference>
<dbReference type="RefSeq" id="WP_008581971.1">
    <property type="nucleotide sequence ID" value="NZ_CP007035.1"/>
</dbReference>
<dbReference type="STRING" id="929713.NIASO_01770"/>
<organism evidence="1 2">
    <name type="scientific">Niabella soli DSM 19437</name>
    <dbReference type="NCBI Taxonomy" id="929713"/>
    <lineage>
        <taxon>Bacteria</taxon>
        <taxon>Pseudomonadati</taxon>
        <taxon>Bacteroidota</taxon>
        <taxon>Chitinophagia</taxon>
        <taxon>Chitinophagales</taxon>
        <taxon>Chitinophagaceae</taxon>
        <taxon>Niabella</taxon>
    </lineage>
</organism>